<keyword evidence="3" id="KW-0547">Nucleotide-binding</keyword>
<dbReference type="InterPro" id="IPR050683">
    <property type="entry name" value="Bact_Polysacc_Export_ATP-bd"/>
</dbReference>
<evidence type="ECO:0000313" key="7">
    <source>
        <dbReference type="Proteomes" id="UP000293347"/>
    </source>
</evidence>
<dbReference type="InterPro" id="IPR003593">
    <property type="entry name" value="AAA+_ATPase"/>
</dbReference>
<dbReference type="InterPro" id="IPR015860">
    <property type="entry name" value="ABC_transpr_TagH-like"/>
</dbReference>
<name>A0A4R0NJD0_9SPHI</name>
<evidence type="ECO:0000313" key="6">
    <source>
        <dbReference type="EMBL" id="TCD00802.1"/>
    </source>
</evidence>
<evidence type="ECO:0000256" key="3">
    <source>
        <dbReference type="ARBA" id="ARBA00022741"/>
    </source>
</evidence>
<dbReference type="SMART" id="SM00382">
    <property type="entry name" value="AAA"/>
    <property type="match status" value="1"/>
</dbReference>
<dbReference type="GO" id="GO:0016887">
    <property type="term" value="F:ATP hydrolysis activity"/>
    <property type="evidence" value="ECO:0007669"/>
    <property type="project" value="InterPro"/>
</dbReference>
<evidence type="ECO:0000259" key="5">
    <source>
        <dbReference type="PROSITE" id="PS50893"/>
    </source>
</evidence>
<keyword evidence="2" id="KW-0813">Transport</keyword>
<dbReference type="Proteomes" id="UP000293347">
    <property type="component" value="Unassembled WGS sequence"/>
</dbReference>
<protein>
    <submittedName>
        <fullName evidence="6">ABC transporter ATP-binding protein</fullName>
    </submittedName>
</protein>
<dbReference type="GO" id="GO:0005524">
    <property type="term" value="F:ATP binding"/>
    <property type="evidence" value="ECO:0007669"/>
    <property type="project" value="UniProtKB-KW"/>
</dbReference>
<evidence type="ECO:0000256" key="4">
    <source>
        <dbReference type="ARBA" id="ARBA00022840"/>
    </source>
</evidence>
<comment type="similarity">
    <text evidence="1">Belongs to the ABC transporter superfamily.</text>
</comment>
<dbReference type="SUPFAM" id="SSF52540">
    <property type="entry name" value="P-loop containing nucleoside triphosphate hydrolases"/>
    <property type="match status" value="1"/>
</dbReference>
<dbReference type="Pfam" id="PF00005">
    <property type="entry name" value="ABC_tran"/>
    <property type="match status" value="1"/>
</dbReference>
<sequence>MSAIVIKAENLSKVYLKGQISHGTLIRDFESWLARFRKKADPYQQIDKVRNTPGNDKIWVLKNINFEITKGEIIAITGDNGAGKSTLLKILSRVTLPTSGKITGKGRITSLLEIGAGFHPELTGRENIFLNGAMLGMPKSQIKDHFDEITRFANIKEHLETPVKRYSSGMYMRLAFSVAAHLESEIMIIDEIMAVGDSSFQQKCIDKIKQLSKENAKTILLVSHSAKNIKSLCCREIALVKGQIK</sequence>
<reference evidence="6 7" key="1">
    <citation type="submission" date="2019-02" db="EMBL/GenBank/DDBJ databases">
        <title>Pedobacter sp. RP-1-14 sp. nov., isolated from Arctic soil.</title>
        <authorList>
            <person name="Dahal R.H."/>
        </authorList>
    </citation>
    <scope>NUCLEOTIDE SEQUENCE [LARGE SCALE GENOMIC DNA]</scope>
    <source>
        <strain evidence="6 7">RP-1-14</strain>
    </source>
</reference>
<dbReference type="OrthoDB" id="9785229at2"/>
<dbReference type="RefSeq" id="WP_131595278.1">
    <property type="nucleotide sequence ID" value="NZ_SJSL01000002.1"/>
</dbReference>
<dbReference type="CDD" id="cd03220">
    <property type="entry name" value="ABC_KpsT_Wzt"/>
    <property type="match status" value="1"/>
</dbReference>
<dbReference type="EMBL" id="SJSL01000002">
    <property type="protein sequence ID" value="TCD00802.1"/>
    <property type="molecule type" value="Genomic_DNA"/>
</dbReference>
<dbReference type="AlphaFoldDB" id="A0A4R0NJD0"/>
<evidence type="ECO:0000256" key="1">
    <source>
        <dbReference type="ARBA" id="ARBA00005417"/>
    </source>
</evidence>
<comment type="caution">
    <text evidence="6">The sequence shown here is derived from an EMBL/GenBank/DDBJ whole genome shotgun (WGS) entry which is preliminary data.</text>
</comment>
<dbReference type="PANTHER" id="PTHR46743">
    <property type="entry name" value="TEICHOIC ACIDS EXPORT ATP-BINDING PROTEIN TAGH"/>
    <property type="match status" value="1"/>
</dbReference>
<feature type="domain" description="ABC transporter" evidence="5">
    <location>
        <begin position="44"/>
        <end position="245"/>
    </location>
</feature>
<dbReference type="GO" id="GO:0140359">
    <property type="term" value="F:ABC-type transporter activity"/>
    <property type="evidence" value="ECO:0007669"/>
    <property type="project" value="InterPro"/>
</dbReference>
<keyword evidence="4 6" id="KW-0067">ATP-binding</keyword>
<evidence type="ECO:0000256" key="2">
    <source>
        <dbReference type="ARBA" id="ARBA00022448"/>
    </source>
</evidence>
<accession>A0A4R0NJD0</accession>
<organism evidence="6 7">
    <name type="scientific">Pedobacter psychroterrae</name>
    <dbReference type="NCBI Taxonomy" id="2530453"/>
    <lineage>
        <taxon>Bacteria</taxon>
        <taxon>Pseudomonadati</taxon>
        <taxon>Bacteroidota</taxon>
        <taxon>Sphingobacteriia</taxon>
        <taxon>Sphingobacteriales</taxon>
        <taxon>Sphingobacteriaceae</taxon>
        <taxon>Pedobacter</taxon>
    </lineage>
</organism>
<gene>
    <name evidence="6" type="ORF">EZ437_08455</name>
</gene>
<proteinExistence type="inferred from homology"/>
<dbReference type="InterPro" id="IPR003439">
    <property type="entry name" value="ABC_transporter-like_ATP-bd"/>
</dbReference>
<dbReference type="GO" id="GO:0016020">
    <property type="term" value="C:membrane"/>
    <property type="evidence" value="ECO:0007669"/>
    <property type="project" value="InterPro"/>
</dbReference>
<dbReference type="InterPro" id="IPR027417">
    <property type="entry name" value="P-loop_NTPase"/>
</dbReference>
<keyword evidence="7" id="KW-1185">Reference proteome</keyword>
<dbReference type="PROSITE" id="PS50893">
    <property type="entry name" value="ABC_TRANSPORTER_2"/>
    <property type="match status" value="1"/>
</dbReference>
<dbReference type="PANTHER" id="PTHR46743:SF2">
    <property type="entry name" value="TEICHOIC ACIDS EXPORT ATP-BINDING PROTEIN TAGH"/>
    <property type="match status" value="1"/>
</dbReference>
<dbReference type="Gene3D" id="3.40.50.300">
    <property type="entry name" value="P-loop containing nucleotide triphosphate hydrolases"/>
    <property type="match status" value="1"/>
</dbReference>